<feature type="region of interest" description="Disordered" evidence="3">
    <location>
        <begin position="1"/>
        <end position="45"/>
    </location>
</feature>
<evidence type="ECO:0000313" key="6">
    <source>
        <dbReference type="Proteomes" id="UP001596501"/>
    </source>
</evidence>
<evidence type="ECO:0000313" key="5">
    <source>
        <dbReference type="EMBL" id="MFC7409574.1"/>
    </source>
</evidence>
<dbReference type="RefSeq" id="WP_382223482.1">
    <property type="nucleotide sequence ID" value="NZ_JBHTCA010000007.1"/>
</dbReference>
<protein>
    <submittedName>
        <fullName evidence="5">TetR/AcrR family transcriptional regulator</fullName>
    </submittedName>
</protein>
<dbReference type="InterPro" id="IPR001647">
    <property type="entry name" value="HTH_TetR"/>
</dbReference>
<dbReference type="InterPro" id="IPR036271">
    <property type="entry name" value="Tet_transcr_reg_TetR-rel_C_sf"/>
</dbReference>
<organism evidence="5 6">
    <name type="scientific">Hydrogenophaga atypica</name>
    <dbReference type="NCBI Taxonomy" id="249409"/>
    <lineage>
        <taxon>Bacteria</taxon>
        <taxon>Pseudomonadati</taxon>
        <taxon>Pseudomonadota</taxon>
        <taxon>Betaproteobacteria</taxon>
        <taxon>Burkholderiales</taxon>
        <taxon>Comamonadaceae</taxon>
        <taxon>Hydrogenophaga</taxon>
    </lineage>
</organism>
<dbReference type="Proteomes" id="UP001596501">
    <property type="component" value="Unassembled WGS sequence"/>
</dbReference>
<dbReference type="SUPFAM" id="SSF48498">
    <property type="entry name" value="Tetracyclin repressor-like, C-terminal domain"/>
    <property type="match status" value="1"/>
</dbReference>
<evidence type="ECO:0000256" key="1">
    <source>
        <dbReference type="ARBA" id="ARBA00023125"/>
    </source>
</evidence>
<name>A0ABW2QKB1_9BURK</name>
<dbReference type="InterPro" id="IPR009057">
    <property type="entry name" value="Homeodomain-like_sf"/>
</dbReference>
<dbReference type="Pfam" id="PF00440">
    <property type="entry name" value="TetR_N"/>
    <property type="match status" value="1"/>
</dbReference>
<dbReference type="EMBL" id="JBHTCA010000007">
    <property type="protein sequence ID" value="MFC7409574.1"/>
    <property type="molecule type" value="Genomic_DNA"/>
</dbReference>
<evidence type="ECO:0000256" key="2">
    <source>
        <dbReference type="PROSITE-ProRule" id="PRU00335"/>
    </source>
</evidence>
<sequence length="245" mass="27943">MKKNKDGTEAKAPAASDTVPARKRVATKAVGAPTRPPASRRRSPEEVQARILAAATFEFAEHSFSGARIDRISKRAKTVDRMLYYYFGSKERLYQAVLEQGYAELIAAQRDFEFDEADPVKGMRELVRHSWQHYLNHPQLVRLLVTENLLRAKYLKKSSRIKGTLMPLMERASSVLAAGQKAGVFRRDADPQRILMTVMSLGFFYLSNQFTTSHWLEVDLMEPKRLLAWENHICEVVLDHLTHGV</sequence>
<dbReference type="SUPFAM" id="SSF46689">
    <property type="entry name" value="Homeodomain-like"/>
    <property type="match status" value="1"/>
</dbReference>
<dbReference type="PROSITE" id="PS50977">
    <property type="entry name" value="HTH_TETR_2"/>
    <property type="match status" value="1"/>
</dbReference>
<keyword evidence="1 2" id="KW-0238">DNA-binding</keyword>
<evidence type="ECO:0000259" key="4">
    <source>
        <dbReference type="PROSITE" id="PS50977"/>
    </source>
</evidence>
<proteinExistence type="predicted"/>
<dbReference type="InterPro" id="IPR050109">
    <property type="entry name" value="HTH-type_TetR-like_transc_reg"/>
</dbReference>
<reference evidence="6" key="1">
    <citation type="journal article" date="2019" name="Int. J. Syst. Evol. Microbiol.">
        <title>The Global Catalogue of Microorganisms (GCM) 10K type strain sequencing project: providing services to taxonomists for standard genome sequencing and annotation.</title>
        <authorList>
            <consortium name="The Broad Institute Genomics Platform"/>
            <consortium name="The Broad Institute Genome Sequencing Center for Infectious Disease"/>
            <person name="Wu L."/>
            <person name="Ma J."/>
        </authorList>
    </citation>
    <scope>NUCLEOTIDE SEQUENCE [LARGE SCALE GENOMIC DNA]</scope>
    <source>
        <strain evidence="6">CGMCC 1.12371</strain>
    </source>
</reference>
<comment type="caution">
    <text evidence="5">The sequence shown here is derived from an EMBL/GenBank/DDBJ whole genome shotgun (WGS) entry which is preliminary data.</text>
</comment>
<evidence type="ECO:0000256" key="3">
    <source>
        <dbReference type="SAM" id="MobiDB-lite"/>
    </source>
</evidence>
<dbReference type="InterPro" id="IPR041474">
    <property type="entry name" value="NicS_C"/>
</dbReference>
<dbReference type="PANTHER" id="PTHR30328:SF54">
    <property type="entry name" value="HTH-TYPE TRANSCRIPTIONAL REPRESSOR SCO4008"/>
    <property type="match status" value="1"/>
</dbReference>
<accession>A0ABW2QKB1</accession>
<feature type="domain" description="HTH tetR-type" evidence="4">
    <location>
        <begin position="45"/>
        <end position="105"/>
    </location>
</feature>
<dbReference type="PANTHER" id="PTHR30328">
    <property type="entry name" value="TRANSCRIPTIONAL REPRESSOR"/>
    <property type="match status" value="1"/>
</dbReference>
<gene>
    <name evidence="5" type="ORF">ACFQPB_11950</name>
</gene>
<feature type="DNA-binding region" description="H-T-H motif" evidence="2">
    <location>
        <begin position="68"/>
        <end position="87"/>
    </location>
</feature>
<dbReference type="Gene3D" id="1.10.357.10">
    <property type="entry name" value="Tetracycline Repressor, domain 2"/>
    <property type="match status" value="1"/>
</dbReference>
<dbReference type="Pfam" id="PF17938">
    <property type="entry name" value="TetR_C_29"/>
    <property type="match status" value="1"/>
</dbReference>
<keyword evidence="6" id="KW-1185">Reference proteome</keyword>